<dbReference type="InterPro" id="IPR002781">
    <property type="entry name" value="TM_pro_TauE-like"/>
</dbReference>
<proteinExistence type="inferred from homology"/>
<keyword evidence="7 8" id="KW-0472">Membrane</keyword>
<evidence type="ECO:0000256" key="2">
    <source>
        <dbReference type="ARBA" id="ARBA00009142"/>
    </source>
</evidence>
<feature type="transmembrane region" description="Helical" evidence="8">
    <location>
        <begin position="100"/>
        <end position="118"/>
    </location>
</feature>
<evidence type="ECO:0000256" key="7">
    <source>
        <dbReference type="ARBA" id="ARBA00023136"/>
    </source>
</evidence>
<keyword evidence="10" id="KW-1185">Reference proteome</keyword>
<accession>A0A433SD51</accession>
<keyword evidence="3" id="KW-0813">Transport</keyword>
<organism evidence="9 10">
    <name type="scientific">Saezia sanguinis</name>
    <dbReference type="NCBI Taxonomy" id="1965230"/>
    <lineage>
        <taxon>Bacteria</taxon>
        <taxon>Pseudomonadati</taxon>
        <taxon>Pseudomonadota</taxon>
        <taxon>Betaproteobacteria</taxon>
        <taxon>Burkholderiales</taxon>
        <taxon>Saeziaceae</taxon>
        <taxon>Saezia</taxon>
    </lineage>
</organism>
<dbReference type="AlphaFoldDB" id="A0A433SD51"/>
<evidence type="ECO:0000256" key="5">
    <source>
        <dbReference type="ARBA" id="ARBA00022692"/>
    </source>
</evidence>
<evidence type="ECO:0000256" key="4">
    <source>
        <dbReference type="ARBA" id="ARBA00022475"/>
    </source>
</evidence>
<evidence type="ECO:0000313" key="10">
    <source>
        <dbReference type="Proteomes" id="UP000286947"/>
    </source>
</evidence>
<evidence type="ECO:0000256" key="8">
    <source>
        <dbReference type="RuleBase" id="RU363041"/>
    </source>
</evidence>
<comment type="similarity">
    <text evidence="2 8">Belongs to the 4-toluene sulfonate uptake permease (TSUP) (TC 2.A.102) family.</text>
</comment>
<feature type="transmembrane region" description="Helical" evidence="8">
    <location>
        <begin position="130"/>
        <end position="149"/>
    </location>
</feature>
<name>A0A433SD51_9BURK</name>
<evidence type="ECO:0000313" key="9">
    <source>
        <dbReference type="EMBL" id="RUS66660.1"/>
    </source>
</evidence>
<dbReference type="RefSeq" id="WP_239442341.1">
    <property type="nucleotide sequence ID" value="NZ_PQSP01000004.1"/>
</dbReference>
<reference evidence="9 10" key="1">
    <citation type="submission" date="2018-01" db="EMBL/GenBank/DDBJ databases">
        <title>Saezia sanguinis gen. nov., sp. nov., in the order Burkholderiales isolated from human blood.</title>
        <authorList>
            <person name="Medina-Pascual M.J."/>
            <person name="Valdezate S."/>
            <person name="Monzon S."/>
            <person name="Cuesta I."/>
            <person name="Carrasco G."/>
            <person name="Villalon P."/>
            <person name="Saez-Nieto J.A."/>
        </authorList>
    </citation>
    <scope>NUCLEOTIDE SEQUENCE [LARGE SCALE GENOMIC DNA]</scope>
    <source>
        <strain evidence="9 10">CNM695-12</strain>
    </source>
</reference>
<dbReference type="InterPro" id="IPR052017">
    <property type="entry name" value="TSUP"/>
</dbReference>
<keyword evidence="6 8" id="KW-1133">Transmembrane helix</keyword>
<comment type="caution">
    <text evidence="9">The sequence shown here is derived from an EMBL/GenBank/DDBJ whole genome shotgun (WGS) entry which is preliminary data.</text>
</comment>
<dbReference type="Pfam" id="PF01925">
    <property type="entry name" value="TauE"/>
    <property type="match status" value="1"/>
</dbReference>
<feature type="transmembrane region" description="Helical" evidence="8">
    <location>
        <begin position="187"/>
        <end position="216"/>
    </location>
</feature>
<gene>
    <name evidence="9" type="ORF">CUZ56_01940</name>
</gene>
<dbReference type="EMBL" id="PQSP01000004">
    <property type="protein sequence ID" value="RUS66660.1"/>
    <property type="molecule type" value="Genomic_DNA"/>
</dbReference>
<dbReference type="GO" id="GO:0005886">
    <property type="term" value="C:plasma membrane"/>
    <property type="evidence" value="ECO:0007669"/>
    <property type="project" value="UniProtKB-SubCell"/>
</dbReference>
<feature type="transmembrane region" description="Helical" evidence="8">
    <location>
        <begin position="75"/>
        <end position="94"/>
    </location>
</feature>
<protein>
    <recommendedName>
        <fullName evidence="8">Probable membrane transporter protein</fullName>
    </recommendedName>
</protein>
<dbReference type="PANTHER" id="PTHR30269:SF0">
    <property type="entry name" value="MEMBRANE TRANSPORTER PROTEIN YFCA-RELATED"/>
    <property type="match status" value="1"/>
</dbReference>
<keyword evidence="5 8" id="KW-0812">Transmembrane</keyword>
<evidence type="ECO:0000256" key="3">
    <source>
        <dbReference type="ARBA" id="ARBA00022448"/>
    </source>
</evidence>
<dbReference type="PANTHER" id="PTHR30269">
    <property type="entry name" value="TRANSMEMBRANE PROTEIN YFCA"/>
    <property type="match status" value="1"/>
</dbReference>
<feature type="transmembrane region" description="Helical" evidence="8">
    <location>
        <begin position="155"/>
        <end position="175"/>
    </location>
</feature>
<keyword evidence="4 8" id="KW-1003">Cell membrane</keyword>
<dbReference type="Proteomes" id="UP000286947">
    <property type="component" value="Unassembled WGS sequence"/>
</dbReference>
<feature type="transmembrane region" description="Helical" evidence="8">
    <location>
        <begin position="228"/>
        <end position="246"/>
    </location>
</feature>
<evidence type="ECO:0000256" key="1">
    <source>
        <dbReference type="ARBA" id="ARBA00004651"/>
    </source>
</evidence>
<comment type="subcellular location">
    <subcellularLocation>
        <location evidence="1 8">Cell membrane</location>
        <topology evidence="1 8">Multi-pass membrane protein</topology>
    </subcellularLocation>
</comment>
<feature type="transmembrane region" description="Helical" evidence="8">
    <location>
        <begin position="6"/>
        <end position="31"/>
    </location>
</feature>
<sequence length="258" mass="26995">MGIETIVILFFVAFGAGFLDAIAGGGGLITLPALLMAGVNPLAALATNKFQSSAATISATIAYARRGLIEFKTGWPIFCMSFLGSAIGAVLASVIPQSALQVLVPILLIIVAIYFYLSPKLSNESTRAKLSYFTFCLTMAPVLGFYDGIFGPGAGSFFMIAFVSLLGFGILRAIAYTKLGNAASNVGALLVFGVQGAIVWPVALTMAVGAFIGAQLGARFAVRFGAKVIKPLIIVVCLIMAVKLLLDPSNPITHFFLK</sequence>
<evidence type="ECO:0000256" key="6">
    <source>
        <dbReference type="ARBA" id="ARBA00022989"/>
    </source>
</evidence>